<organism evidence="1 2">
    <name type="scientific">Caerostris extrusa</name>
    <name type="common">Bark spider</name>
    <name type="synonym">Caerostris bankana</name>
    <dbReference type="NCBI Taxonomy" id="172846"/>
    <lineage>
        <taxon>Eukaryota</taxon>
        <taxon>Metazoa</taxon>
        <taxon>Ecdysozoa</taxon>
        <taxon>Arthropoda</taxon>
        <taxon>Chelicerata</taxon>
        <taxon>Arachnida</taxon>
        <taxon>Araneae</taxon>
        <taxon>Araneomorphae</taxon>
        <taxon>Entelegynae</taxon>
        <taxon>Araneoidea</taxon>
        <taxon>Araneidae</taxon>
        <taxon>Caerostris</taxon>
    </lineage>
</organism>
<protein>
    <submittedName>
        <fullName evidence="1">Uncharacterized protein</fullName>
    </submittedName>
</protein>
<gene>
    <name evidence="1" type="ORF">CEXT_174821</name>
</gene>
<accession>A0AAV4U2Z2</accession>
<keyword evidence="2" id="KW-1185">Reference proteome</keyword>
<proteinExistence type="predicted"/>
<comment type="caution">
    <text evidence="1">The sequence shown here is derived from an EMBL/GenBank/DDBJ whole genome shotgun (WGS) entry which is preliminary data.</text>
</comment>
<reference evidence="1 2" key="1">
    <citation type="submission" date="2021-06" db="EMBL/GenBank/DDBJ databases">
        <title>Caerostris extrusa draft genome.</title>
        <authorList>
            <person name="Kono N."/>
            <person name="Arakawa K."/>
        </authorList>
    </citation>
    <scope>NUCLEOTIDE SEQUENCE [LARGE SCALE GENOMIC DNA]</scope>
</reference>
<dbReference type="EMBL" id="BPLR01012206">
    <property type="protein sequence ID" value="GIY52169.1"/>
    <property type="molecule type" value="Genomic_DNA"/>
</dbReference>
<evidence type="ECO:0000313" key="2">
    <source>
        <dbReference type="Proteomes" id="UP001054945"/>
    </source>
</evidence>
<evidence type="ECO:0000313" key="1">
    <source>
        <dbReference type="EMBL" id="GIY52169.1"/>
    </source>
</evidence>
<sequence length="128" mass="13747">MDKCAEFNISGQRRVFSRMQKLITTLGEGDSSSQTLTTTTEISYKLSSSSVGSAFNNTSLPSLTFLPTVAQKSLTLRRNVQQRLDMDSTLEQSRSARAVLAGGATLLADSDDHSITTVPLSRAVVSTS</sequence>
<dbReference type="Proteomes" id="UP001054945">
    <property type="component" value="Unassembled WGS sequence"/>
</dbReference>
<name>A0AAV4U2Z2_CAEEX</name>
<dbReference type="AlphaFoldDB" id="A0AAV4U2Z2"/>